<reference evidence="2" key="1">
    <citation type="submission" date="2018-05" db="EMBL/GenBank/DDBJ databases">
        <authorList>
            <person name="Lanie J.A."/>
            <person name="Ng W.-L."/>
            <person name="Kazmierczak K.M."/>
            <person name="Andrzejewski T.M."/>
            <person name="Davidsen T.M."/>
            <person name="Wayne K.J."/>
            <person name="Tettelin H."/>
            <person name="Glass J.I."/>
            <person name="Rusch D."/>
            <person name="Podicherti R."/>
            <person name="Tsui H.-C.T."/>
            <person name="Winkler M.E."/>
        </authorList>
    </citation>
    <scope>NUCLEOTIDE SEQUENCE</scope>
</reference>
<accession>A0A382RVY7</accession>
<feature type="domain" description="DUF4815" evidence="1">
    <location>
        <begin position="13"/>
        <end position="135"/>
    </location>
</feature>
<dbReference type="InterPro" id="IPR032096">
    <property type="entry name" value="DUF4815"/>
</dbReference>
<proteinExistence type="predicted"/>
<organism evidence="2">
    <name type="scientific">marine metagenome</name>
    <dbReference type="NCBI Taxonomy" id="408172"/>
    <lineage>
        <taxon>unclassified sequences</taxon>
        <taxon>metagenomes</taxon>
        <taxon>ecological metagenomes</taxon>
    </lineage>
</organism>
<protein>
    <recommendedName>
        <fullName evidence="1">DUF4815 domain-containing protein</fullName>
    </recommendedName>
</protein>
<dbReference type="AlphaFoldDB" id="A0A382RVY7"/>
<dbReference type="EMBL" id="UINC01124601">
    <property type="protein sequence ID" value="SVD01859.1"/>
    <property type="molecule type" value="Genomic_DNA"/>
</dbReference>
<name>A0A382RVY7_9ZZZZ</name>
<feature type="non-terminal residue" evidence="2">
    <location>
        <position position="212"/>
    </location>
</feature>
<evidence type="ECO:0000259" key="1">
    <source>
        <dbReference type="Pfam" id="PF16075"/>
    </source>
</evidence>
<sequence>MSHNFNINLNQSPYFDDYDEDKDFHQILYKAGFPVQARELTQEQSILREQIKRFGNHVFQNGSKVTGADVTINLEYEYVKLQAQYNSVIITPADFVGKTVFGTSSGCRAICLNASASDITTGDPDTIFVKYISGESVTTQVQGCAVTAGGIGYTSIPTIAISGGGGEGAAAVALVNAQGEVYGVNVTSKGAGYTSAPALSFTGGNGSGCAAV</sequence>
<gene>
    <name evidence="2" type="ORF">METZ01_LOCUS354713</name>
</gene>
<dbReference type="Pfam" id="PF16075">
    <property type="entry name" value="DUF4815"/>
    <property type="match status" value="1"/>
</dbReference>
<evidence type="ECO:0000313" key="2">
    <source>
        <dbReference type="EMBL" id="SVD01859.1"/>
    </source>
</evidence>